<feature type="domain" description="Phosphotyrosine protein phosphatase I" evidence="2">
    <location>
        <begin position="2"/>
        <end position="128"/>
    </location>
</feature>
<dbReference type="AlphaFoldDB" id="A0A0B6F0J7"/>
<evidence type="ECO:0000313" key="4">
    <source>
        <dbReference type="Proteomes" id="UP000031890"/>
    </source>
</evidence>
<evidence type="ECO:0000259" key="2">
    <source>
        <dbReference type="SMART" id="SM00226"/>
    </source>
</evidence>
<dbReference type="KEGG" id="csx:CSING_05920"/>
<dbReference type="SUPFAM" id="SSF52788">
    <property type="entry name" value="Phosphotyrosine protein phosphatases I"/>
    <property type="match status" value="1"/>
</dbReference>
<dbReference type="HOGENOM" id="CLU_071415_3_3_11"/>
<dbReference type="Proteomes" id="UP000031890">
    <property type="component" value="Chromosome"/>
</dbReference>
<dbReference type="InterPro" id="IPR036196">
    <property type="entry name" value="Ptyr_pPase_sf"/>
</dbReference>
<accession>A0A0B6F0J7</accession>
<dbReference type="Gene3D" id="3.40.50.2300">
    <property type="match status" value="1"/>
</dbReference>
<dbReference type="Pfam" id="PF01451">
    <property type="entry name" value="LMWPc"/>
    <property type="match status" value="1"/>
</dbReference>
<dbReference type="RefSeq" id="WP_042530500.1">
    <property type="nucleotide sequence ID" value="NZ_CP010827.1"/>
</dbReference>
<gene>
    <name evidence="3" type="primary">arsX</name>
    <name evidence="3" type="ORF">CSING_05920</name>
</gene>
<dbReference type="PANTHER" id="PTHR43428:SF1">
    <property type="entry name" value="ARSENATE REDUCTASE"/>
    <property type="match status" value="1"/>
</dbReference>
<dbReference type="PANTHER" id="PTHR43428">
    <property type="entry name" value="ARSENATE REDUCTASE"/>
    <property type="match status" value="1"/>
</dbReference>
<reference evidence="3 4" key="1">
    <citation type="journal article" date="2015" name="Genome Announc.">
        <title>Complete Genome Sequence and Annotation of Corynebacterium singulare DSM 44357, Isolated from a Human Semen Specimen.</title>
        <authorList>
            <person name="Merten M."/>
            <person name="Brinkrolf K."/>
            <person name="Albersmeier A."/>
            <person name="Kutter Y."/>
            <person name="Ruckert C."/>
            <person name="Tauch A."/>
        </authorList>
    </citation>
    <scope>NUCLEOTIDE SEQUENCE [LARGE SCALE GENOMIC DNA]</scope>
    <source>
        <strain evidence="3">IBS B52218</strain>
    </source>
</reference>
<dbReference type="STRING" id="161899.CSING_05920"/>
<evidence type="ECO:0000313" key="3">
    <source>
        <dbReference type="EMBL" id="AJI78719.1"/>
    </source>
</evidence>
<dbReference type="InterPro" id="IPR023485">
    <property type="entry name" value="Ptyr_pPase"/>
</dbReference>
<name>A0A0B6F0J7_9CORY</name>
<sequence>MTSVLFLCNTNRGKSQMAAALAKKHAPDWNIYSAGVKTTEQHREQGVNAEAQASLAKVGADMSGTPTLIDSSLAASVDHVVVVGDAHYDGEAERWEIEDPSLRGMEGEERMDALRDDIDSRVRDFISAHAQD</sequence>
<dbReference type="EMBL" id="CP010827">
    <property type="protein sequence ID" value="AJI78719.1"/>
    <property type="molecule type" value="Genomic_DNA"/>
</dbReference>
<evidence type="ECO:0000256" key="1">
    <source>
        <dbReference type="ARBA" id="ARBA00022849"/>
    </source>
</evidence>
<dbReference type="GO" id="GO:0046685">
    <property type="term" value="P:response to arsenic-containing substance"/>
    <property type="evidence" value="ECO:0007669"/>
    <property type="project" value="UniProtKB-KW"/>
</dbReference>
<protein>
    <submittedName>
        <fullName evidence="3">Protein-tyrosine-phosphatase</fullName>
    </submittedName>
</protein>
<proteinExistence type="predicted"/>
<keyword evidence="1" id="KW-0059">Arsenical resistance</keyword>
<dbReference type="OrthoDB" id="9799372at2"/>
<organism evidence="3 4">
    <name type="scientific">Corynebacterium singulare</name>
    <dbReference type="NCBI Taxonomy" id="161899"/>
    <lineage>
        <taxon>Bacteria</taxon>
        <taxon>Bacillati</taxon>
        <taxon>Actinomycetota</taxon>
        <taxon>Actinomycetes</taxon>
        <taxon>Mycobacteriales</taxon>
        <taxon>Corynebacteriaceae</taxon>
        <taxon>Corynebacterium</taxon>
    </lineage>
</organism>
<dbReference type="SMART" id="SM00226">
    <property type="entry name" value="LMWPc"/>
    <property type="match status" value="1"/>
</dbReference>